<dbReference type="EMBL" id="CAJJDN010000164">
    <property type="protein sequence ID" value="CAD8126048.1"/>
    <property type="molecule type" value="Genomic_DNA"/>
</dbReference>
<accession>A0A8S1RDC6</accession>
<dbReference type="Proteomes" id="UP000692954">
    <property type="component" value="Unassembled WGS sequence"/>
</dbReference>
<dbReference type="OrthoDB" id="302864at2759"/>
<feature type="chain" id="PRO_5035816723" description="Transmembrane protein" evidence="2">
    <location>
        <begin position="16"/>
        <end position="204"/>
    </location>
</feature>
<evidence type="ECO:0000256" key="2">
    <source>
        <dbReference type="SAM" id="SignalP"/>
    </source>
</evidence>
<keyword evidence="2" id="KW-0732">Signal</keyword>
<keyword evidence="1" id="KW-0812">Transmembrane</keyword>
<reference evidence="3" key="1">
    <citation type="submission" date="2021-01" db="EMBL/GenBank/DDBJ databases">
        <authorList>
            <consortium name="Genoscope - CEA"/>
            <person name="William W."/>
        </authorList>
    </citation>
    <scope>NUCLEOTIDE SEQUENCE</scope>
</reference>
<keyword evidence="1" id="KW-0472">Membrane</keyword>
<sequence>MLFIILFFLVNIIKAEEQFLIIINTNLGIHDNFVNTHIDLDSKDIKIYYSEIIDQYPVSAARFDHLTFYDQKQYELYQSEAQLSKHQLTCFDSDYKNTQILTGINNYTNILSANKNITFVLDNSQIPCNGYVQEYIEPWITILLQFGITKTYFYFKIFLIILNLFSFIILTSAIILTWWEIRKLEQKMRRRSSFPRILQKLQIK</sequence>
<dbReference type="AlphaFoldDB" id="A0A8S1RDC6"/>
<name>A0A8S1RDC6_9CILI</name>
<protein>
    <recommendedName>
        <fullName evidence="5">Transmembrane protein</fullName>
    </recommendedName>
</protein>
<evidence type="ECO:0000313" key="4">
    <source>
        <dbReference type="Proteomes" id="UP000692954"/>
    </source>
</evidence>
<evidence type="ECO:0000256" key="1">
    <source>
        <dbReference type="SAM" id="Phobius"/>
    </source>
</evidence>
<feature type="signal peptide" evidence="2">
    <location>
        <begin position="1"/>
        <end position="15"/>
    </location>
</feature>
<evidence type="ECO:0008006" key="5">
    <source>
        <dbReference type="Google" id="ProtNLM"/>
    </source>
</evidence>
<comment type="caution">
    <text evidence="3">The sequence shown here is derived from an EMBL/GenBank/DDBJ whole genome shotgun (WGS) entry which is preliminary data.</text>
</comment>
<keyword evidence="4" id="KW-1185">Reference proteome</keyword>
<keyword evidence="1" id="KW-1133">Transmembrane helix</keyword>
<feature type="transmembrane region" description="Helical" evidence="1">
    <location>
        <begin position="153"/>
        <end position="181"/>
    </location>
</feature>
<gene>
    <name evidence="3" type="ORF">PSON_ATCC_30995.1.T1640070</name>
</gene>
<organism evidence="3 4">
    <name type="scientific">Paramecium sonneborni</name>
    <dbReference type="NCBI Taxonomy" id="65129"/>
    <lineage>
        <taxon>Eukaryota</taxon>
        <taxon>Sar</taxon>
        <taxon>Alveolata</taxon>
        <taxon>Ciliophora</taxon>
        <taxon>Intramacronucleata</taxon>
        <taxon>Oligohymenophorea</taxon>
        <taxon>Peniculida</taxon>
        <taxon>Parameciidae</taxon>
        <taxon>Paramecium</taxon>
    </lineage>
</organism>
<evidence type="ECO:0000313" key="3">
    <source>
        <dbReference type="EMBL" id="CAD8126048.1"/>
    </source>
</evidence>
<proteinExistence type="predicted"/>